<keyword evidence="5 7" id="KW-1133">Transmembrane helix</keyword>
<dbReference type="EMBL" id="JXDG01000060">
    <property type="protein sequence ID" value="KIH81637.1"/>
    <property type="molecule type" value="Genomic_DNA"/>
</dbReference>
<dbReference type="InterPro" id="IPR007498">
    <property type="entry name" value="PqiA-like"/>
</dbReference>
<evidence type="ECO:0000313" key="8">
    <source>
        <dbReference type="EMBL" id="KIH81637.1"/>
    </source>
</evidence>
<comment type="subcellular location">
    <subcellularLocation>
        <location evidence="1">Cell inner membrane</location>
    </subcellularLocation>
</comment>
<evidence type="ECO:0000256" key="4">
    <source>
        <dbReference type="ARBA" id="ARBA00022692"/>
    </source>
</evidence>
<dbReference type="PANTHER" id="PTHR30462:SF3">
    <property type="entry name" value="INTERMEMBRANE TRANSPORT PROTEIN PQIA"/>
    <property type="match status" value="1"/>
</dbReference>
<evidence type="ECO:0000256" key="7">
    <source>
        <dbReference type="SAM" id="Phobius"/>
    </source>
</evidence>
<protein>
    <submittedName>
        <fullName evidence="8">Paraquat-inducible protein A</fullName>
    </submittedName>
</protein>
<dbReference type="STRING" id="226910.UCMB321_4632"/>
<evidence type="ECO:0000256" key="3">
    <source>
        <dbReference type="ARBA" id="ARBA00022519"/>
    </source>
</evidence>
<dbReference type="GO" id="GO:0005886">
    <property type="term" value="C:plasma membrane"/>
    <property type="evidence" value="ECO:0007669"/>
    <property type="project" value="UniProtKB-SubCell"/>
</dbReference>
<evidence type="ECO:0000256" key="2">
    <source>
        <dbReference type="ARBA" id="ARBA00022475"/>
    </source>
</evidence>
<accession>A0A0C2I9D6</accession>
<sequence length="219" mass="24110">MPDPVDTSKVSELPLDALVACHECDLLMRKPQLGLGEKAQCPRCGYELYAHRHNVVERSLALVIAALLLYIPANFLPIMKLNLLGRSSEDTVWSGVLGLYHTGMSGIAVVVFLCSMGIPLLKLACQLAVLLSIRWDIGRSYGLLLYRIYHHLRDWGMLEVYLMGVLVAIVKLADLAELSLGLGLACFVGLLLTQVLLEVIMSPHQVWQALSGEDEHAGH</sequence>
<feature type="transmembrane region" description="Helical" evidence="7">
    <location>
        <begin position="178"/>
        <end position="197"/>
    </location>
</feature>
<evidence type="ECO:0000313" key="9">
    <source>
        <dbReference type="Proteomes" id="UP000031535"/>
    </source>
</evidence>
<gene>
    <name evidence="8" type="ORF">UCMB321_4632</name>
</gene>
<dbReference type="PANTHER" id="PTHR30462">
    <property type="entry name" value="INTERMEMBRANE TRANSPORT PROTEIN PQIB-RELATED"/>
    <property type="match status" value="1"/>
</dbReference>
<dbReference type="OrthoDB" id="5291921at2"/>
<keyword evidence="3" id="KW-0997">Cell inner membrane</keyword>
<keyword evidence="2" id="KW-1003">Cell membrane</keyword>
<dbReference type="Pfam" id="PF04403">
    <property type="entry name" value="PqiA"/>
    <property type="match status" value="1"/>
</dbReference>
<organism evidence="8 9">
    <name type="scientific">Pseudomonas batumici</name>
    <dbReference type="NCBI Taxonomy" id="226910"/>
    <lineage>
        <taxon>Bacteria</taxon>
        <taxon>Pseudomonadati</taxon>
        <taxon>Pseudomonadota</taxon>
        <taxon>Gammaproteobacteria</taxon>
        <taxon>Pseudomonadales</taxon>
        <taxon>Pseudomonadaceae</taxon>
        <taxon>Pseudomonas</taxon>
    </lineage>
</organism>
<dbReference type="PATRIC" id="fig|226910.6.peg.4622"/>
<dbReference type="InterPro" id="IPR051800">
    <property type="entry name" value="PqiA-PqiB_transport"/>
</dbReference>
<keyword evidence="4 7" id="KW-0812">Transmembrane</keyword>
<dbReference type="Proteomes" id="UP000031535">
    <property type="component" value="Unassembled WGS sequence"/>
</dbReference>
<keyword evidence="6 7" id="KW-0472">Membrane</keyword>
<dbReference type="AlphaFoldDB" id="A0A0C2I9D6"/>
<proteinExistence type="predicted"/>
<reference evidence="8 9" key="1">
    <citation type="submission" date="2015-01" db="EMBL/GenBank/DDBJ databases">
        <title>Complete genome of Pseudomonas batumici UCM B-321 producer of the batumin antibiotic with strong antistaphilococcal and potential anticancer activity.</title>
        <authorList>
            <person name="Klochko V.V."/>
            <person name="Zelena L.B."/>
            <person name="Elena K.A."/>
            <person name="Reva O.N."/>
        </authorList>
    </citation>
    <scope>NUCLEOTIDE SEQUENCE [LARGE SCALE GENOMIC DNA]</scope>
    <source>
        <strain evidence="8 9">UCM B-321</strain>
    </source>
</reference>
<name>A0A0C2I9D6_9PSED</name>
<dbReference type="RefSeq" id="WP_040070955.1">
    <property type="nucleotide sequence ID" value="NZ_JXDG01000060.1"/>
</dbReference>
<feature type="transmembrane region" description="Helical" evidence="7">
    <location>
        <begin position="60"/>
        <end position="79"/>
    </location>
</feature>
<evidence type="ECO:0000256" key="6">
    <source>
        <dbReference type="ARBA" id="ARBA00023136"/>
    </source>
</evidence>
<feature type="transmembrane region" description="Helical" evidence="7">
    <location>
        <begin position="99"/>
        <end position="131"/>
    </location>
</feature>
<keyword evidence="9" id="KW-1185">Reference proteome</keyword>
<comment type="caution">
    <text evidence="8">The sequence shown here is derived from an EMBL/GenBank/DDBJ whole genome shotgun (WGS) entry which is preliminary data.</text>
</comment>
<evidence type="ECO:0000256" key="5">
    <source>
        <dbReference type="ARBA" id="ARBA00022989"/>
    </source>
</evidence>
<evidence type="ECO:0000256" key="1">
    <source>
        <dbReference type="ARBA" id="ARBA00004533"/>
    </source>
</evidence>